<dbReference type="EMBL" id="JAEKJA010000027">
    <property type="protein sequence ID" value="MBJ3778407.1"/>
    <property type="molecule type" value="Genomic_DNA"/>
</dbReference>
<dbReference type="Pfam" id="PF19291">
    <property type="entry name" value="TREH_N"/>
    <property type="match status" value="1"/>
</dbReference>
<protein>
    <submittedName>
        <fullName evidence="3">Glycoside hydrolase family 15 protein</fullName>
    </submittedName>
</protein>
<accession>A0A934MF89</accession>
<evidence type="ECO:0000313" key="3">
    <source>
        <dbReference type="EMBL" id="MBJ3778407.1"/>
    </source>
</evidence>
<dbReference type="InterPro" id="IPR011613">
    <property type="entry name" value="GH15-like"/>
</dbReference>
<dbReference type="SUPFAM" id="SSF48208">
    <property type="entry name" value="Six-hairpin glycosidases"/>
    <property type="match status" value="1"/>
</dbReference>
<dbReference type="InterPro" id="IPR045582">
    <property type="entry name" value="Trehalase-like_N"/>
</dbReference>
<dbReference type="GO" id="GO:0005975">
    <property type="term" value="P:carbohydrate metabolic process"/>
    <property type="evidence" value="ECO:0007669"/>
    <property type="project" value="InterPro"/>
</dbReference>
<dbReference type="PANTHER" id="PTHR31616">
    <property type="entry name" value="TREHALASE"/>
    <property type="match status" value="1"/>
</dbReference>
<dbReference type="RefSeq" id="WP_198884312.1">
    <property type="nucleotide sequence ID" value="NZ_JAEKJA010000027.1"/>
</dbReference>
<proteinExistence type="predicted"/>
<evidence type="ECO:0000313" key="4">
    <source>
        <dbReference type="Proteomes" id="UP000609531"/>
    </source>
</evidence>
<evidence type="ECO:0000259" key="2">
    <source>
        <dbReference type="Pfam" id="PF19291"/>
    </source>
</evidence>
<reference evidence="3" key="1">
    <citation type="submission" date="2020-12" db="EMBL/GenBank/DDBJ databases">
        <title>Bacterial taxonomy.</title>
        <authorList>
            <person name="Pan X."/>
        </authorList>
    </citation>
    <scope>NUCLEOTIDE SEQUENCE</scope>
    <source>
        <strain evidence="3">B2012</strain>
    </source>
</reference>
<feature type="domain" description="Trehalase-like N-terminal" evidence="2">
    <location>
        <begin position="6"/>
        <end position="155"/>
    </location>
</feature>
<feature type="domain" description="GH15-like" evidence="1">
    <location>
        <begin position="220"/>
        <end position="579"/>
    </location>
</feature>
<dbReference type="InterPro" id="IPR012341">
    <property type="entry name" value="6hp_glycosidase-like_sf"/>
</dbReference>
<dbReference type="Gene3D" id="1.50.10.10">
    <property type="match status" value="1"/>
</dbReference>
<dbReference type="PANTHER" id="PTHR31616:SF0">
    <property type="entry name" value="GLUCAN 1,4-ALPHA-GLUCOSIDASE"/>
    <property type="match status" value="1"/>
</dbReference>
<comment type="caution">
    <text evidence="3">The sequence shown here is derived from an EMBL/GenBank/DDBJ whole genome shotgun (WGS) entry which is preliminary data.</text>
</comment>
<keyword evidence="3" id="KW-0378">Hydrolase</keyword>
<dbReference type="Pfam" id="PF00723">
    <property type="entry name" value="Glyco_hydro_15"/>
    <property type="match status" value="1"/>
</dbReference>
<evidence type="ECO:0000259" key="1">
    <source>
        <dbReference type="Pfam" id="PF00723"/>
    </source>
</evidence>
<organism evidence="3 4">
    <name type="scientific">Acuticoccus mangrovi</name>
    <dbReference type="NCBI Taxonomy" id="2796142"/>
    <lineage>
        <taxon>Bacteria</taxon>
        <taxon>Pseudomonadati</taxon>
        <taxon>Pseudomonadota</taxon>
        <taxon>Alphaproteobacteria</taxon>
        <taxon>Hyphomicrobiales</taxon>
        <taxon>Amorphaceae</taxon>
        <taxon>Acuticoccus</taxon>
    </lineage>
</organism>
<sequence length="592" mass="67625">MTNLALGMIGNCSVNALVDDKAKIVWWCLPRPDGDPVFHALLGTNGNPGDGGFAIEIEDFSHSDQHYVENTAILRTRLIASDGSAVEIDDFCPRFLSRGRVFRPAQIVRRIRPVSGRPRIRIVLRPRFHWGKMKPQITSGSNHVRFVADGQTIRLTTDAPITYIRDETFFVLERAFNLFLGPDESLTERPGTLGREFQEETEYYWKRWSLRLGLPLEWQEAVIRAAITLKLCTFEETGAIIAAATTSLPEAPYSERNWDYRFCWLRDAFFVVRALNALSDLETMENYLTYIRDIIALTKGDHIQPVFGIGMEAAITERIEELPGYLDMGPVRVGNQAHEHHQHDVYGNIVLAAAQAFFDKRLLRQGSMEDFRHLEVIGDRAYMLHNQPDAGIWELRTRARVHTSSSLMCWAALDRLAKIANQLGLSPQHWRARANEVHEKICREAWNEEAGAFVESFGGQDLDASLLLMAEVGFLPPNDPRFVSTVDRIGEKLRRGDHLFRYHAADDFGRPETAFNVCTFWFIDALGRIDDRREEAREMYETMLSCRNHLGLLSEDTDPQTNQLWGNFPQTYSMVGIINGAVRLSRRWDKVI</sequence>
<keyword evidence="4" id="KW-1185">Reference proteome</keyword>
<name>A0A934MF89_9HYPH</name>
<dbReference type="InterPro" id="IPR008928">
    <property type="entry name" value="6-hairpin_glycosidase_sf"/>
</dbReference>
<dbReference type="GO" id="GO:0004553">
    <property type="term" value="F:hydrolase activity, hydrolyzing O-glycosyl compounds"/>
    <property type="evidence" value="ECO:0007669"/>
    <property type="project" value="UniProtKB-ARBA"/>
</dbReference>
<gene>
    <name evidence="3" type="ORF">JCR33_22095</name>
</gene>
<dbReference type="AlphaFoldDB" id="A0A934MF89"/>
<dbReference type="Proteomes" id="UP000609531">
    <property type="component" value="Unassembled WGS sequence"/>
</dbReference>